<name>H2E3L7_9ARAC</name>
<keyword evidence="1" id="KW-0472">Membrane</keyword>
<evidence type="ECO:0000256" key="1">
    <source>
        <dbReference type="SAM" id="Phobius"/>
    </source>
</evidence>
<accession>H2E3L7</accession>
<keyword evidence="1" id="KW-1133">Transmembrane helix</keyword>
<keyword evidence="1" id="KW-0812">Transmembrane</keyword>
<geneLocation type="mitochondrion" evidence="2"/>
<protein>
    <submittedName>
        <fullName evidence="2">ATP synthase F0 subunit 8</fullName>
    </submittedName>
</protein>
<reference evidence="2" key="1">
    <citation type="journal article" date="2012" name="Mol. Phylogenet. Evol.">
        <title>Phylogeny and historical biogeography of ancient assassin spiders (Araneae: Archaeidae) in the Australian mesic zone: Evidence for Miocene speciation within Tertiary refugia.</title>
        <authorList>
            <person name="Rix M.G."/>
            <person name="Harvey M.S."/>
        </authorList>
    </citation>
    <scope>NUCLEOTIDE SEQUENCE</scope>
</reference>
<evidence type="ECO:0000313" key="2">
    <source>
        <dbReference type="EMBL" id="AEX88779.1"/>
    </source>
</evidence>
<gene>
    <name evidence="2" type="primary">ATP8</name>
</gene>
<dbReference type="EMBL" id="JN715992">
    <property type="protein sequence ID" value="AEX88779.1"/>
    <property type="molecule type" value="Genomic_DNA"/>
</dbReference>
<proteinExistence type="predicted"/>
<organism evidence="2">
    <name type="scientific">Hickmania troglodytes</name>
    <dbReference type="NCBI Taxonomy" id="489260"/>
    <lineage>
        <taxon>Eukaryota</taxon>
        <taxon>Metazoa</taxon>
        <taxon>Ecdysozoa</taxon>
        <taxon>Arthropoda</taxon>
        <taxon>Chelicerata</taxon>
        <taxon>Arachnida</taxon>
        <taxon>Araneae</taxon>
        <taxon>Araneomorphae</taxon>
        <taxon>Austrochilidae</taxon>
        <taxon>Hickmania</taxon>
    </lineage>
</organism>
<sequence>MPQLSPLFWMFYFVFFLIMIFNYCVFYFIKLVFCMFEFSLIYSFNLEWFW</sequence>
<feature type="transmembrane region" description="Helical" evidence="1">
    <location>
        <begin position="6"/>
        <end position="29"/>
    </location>
</feature>
<keyword evidence="2" id="KW-0496">Mitochondrion</keyword>
<dbReference type="AlphaFoldDB" id="H2E3L7"/>